<dbReference type="InterPro" id="IPR001611">
    <property type="entry name" value="Leu-rich_rpt"/>
</dbReference>
<dbReference type="PANTHER" id="PTHR45712:SF31">
    <property type="entry name" value="PODOCAN"/>
    <property type="match status" value="1"/>
</dbReference>
<dbReference type="InterPro" id="IPR032675">
    <property type="entry name" value="LRR_dom_sf"/>
</dbReference>
<dbReference type="SMART" id="SM00369">
    <property type="entry name" value="LRR_TYP"/>
    <property type="match status" value="3"/>
</dbReference>
<comment type="caution">
    <text evidence="3">The sequence shown here is derived from an EMBL/GenBank/DDBJ whole genome shotgun (WGS) entry which is preliminary data.</text>
</comment>
<dbReference type="Proteomes" id="UP001075354">
    <property type="component" value="Chromosome 8"/>
</dbReference>
<dbReference type="InterPro" id="IPR003591">
    <property type="entry name" value="Leu-rich_rpt_typical-subtyp"/>
</dbReference>
<protein>
    <recommendedName>
        <fullName evidence="5">Leucine-rich repeat-containing protein 27</fullName>
    </recommendedName>
</protein>
<evidence type="ECO:0000256" key="1">
    <source>
        <dbReference type="ARBA" id="ARBA00022614"/>
    </source>
</evidence>
<dbReference type="InterPro" id="IPR050333">
    <property type="entry name" value="SLRP"/>
</dbReference>
<reference evidence="3" key="1">
    <citation type="submission" date="2022-12" db="EMBL/GenBank/DDBJ databases">
        <title>Chromosome-level genome assembly of the bean flower thrips Megalurothrips usitatus.</title>
        <authorList>
            <person name="Ma L."/>
            <person name="Liu Q."/>
            <person name="Li H."/>
            <person name="Cai W."/>
        </authorList>
    </citation>
    <scope>NUCLEOTIDE SEQUENCE</scope>
    <source>
        <strain evidence="3">Cailab_2022a</strain>
    </source>
</reference>
<accession>A0AAV7XLE4</accession>
<dbReference type="PANTHER" id="PTHR45712">
    <property type="entry name" value="AGAP008170-PA"/>
    <property type="match status" value="1"/>
</dbReference>
<proteinExistence type="predicted"/>
<keyword evidence="4" id="KW-1185">Reference proteome</keyword>
<gene>
    <name evidence="3" type="ORF">ONE63_010074</name>
</gene>
<evidence type="ECO:0000256" key="2">
    <source>
        <dbReference type="ARBA" id="ARBA00022737"/>
    </source>
</evidence>
<dbReference type="SUPFAM" id="SSF52058">
    <property type="entry name" value="L domain-like"/>
    <property type="match status" value="1"/>
</dbReference>
<dbReference type="Gene3D" id="3.80.10.10">
    <property type="entry name" value="Ribonuclease Inhibitor"/>
    <property type="match status" value="1"/>
</dbReference>
<evidence type="ECO:0008006" key="5">
    <source>
        <dbReference type="Google" id="ProtNLM"/>
    </source>
</evidence>
<dbReference type="GO" id="GO:0005615">
    <property type="term" value="C:extracellular space"/>
    <property type="evidence" value="ECO:0007669"/>
    <property type="project" value="TreeGrafter"/>
</dbReference>
<dbReference type="EMBL" id="JAPTSV010000008">
    <property type="protein sequence ID" value="KAJ1525249.1"/>
    <property type="molecule type" value="Genomic_DNA"/>
</dbReference>
<keyword evidence="1" id="KW-0433">Leucine-rich repeat</keyword>
<sequence length="464" mass="52939">MDRSNSKCQRPIDIEDLCEQKYHKIPSEISLCLDLSSRSLKEVPKFSSESNCLQFLYLQGNLLQKLPHNFFRNLPFLRHLDLRHNELLEIPVSVAGHSSLEVLLLQDNQLSLLPCELGQVPRLRKLQFSGNPLSWPPKNILAQGLGAILSFLRSAFMEQLSRGDLDDIPKASSYDLLRSRSSEEINYEFAQVPMKKKAMDGLILLKVKLRGQRCATQSLFLSRILIIKMSLNKMPLLHLIFTLQGQPKQLKYRANSTGSKVWPKELKGPSLKPYVSPEHAQAIMNGQSYPLGYKKRSSSPSRTKIYKTLLQKLWLNQLKSVLQSQESVLQKQRSSEALRQWRLDAMAITRSSVRHNWPGLSLYFVCAPTILSKVNMCFSEQSQNKSLENKGRSKPKPLLCARAVSLQEKIDQILKSFDEIKLSKTESNCRSGDNDPATRRKLLAEEMRRISQLQKTVQALRLSA</sequence>
<evidence type="ECO:0000313" key="3">
    <source>
        <dbReference type="EMBL" id="KAJ1525249.1"/>
    </source>
</evidence>
<evidence type="ECO:0000313" key="4">
    <source>
        <dbReference type="Proteomes" id="UP001075354"/>
    </source>
</evidence>
<organism evidence="3 4">
    <name type="scientific">Megalurothrips usitatus</name>
    <name type="common">bean blossom thrips</name>
    <dbReference type="NCBI Taxonomy" id="439358"/>
    <lineage>
        <taxon>Eukaryota</taxon>
        <taxon>Metazoa</taxon>
        <taxon>Ecdysozoa</taxon>
        <taxon>Arthropoda</taxon>
        <taxon>Hexapoda</taxon>
        <taxon>Insecta</taxon>
        <taxon>Pterygota</taxon>
        <taxon>Neoptera</taxon>
        <taxon>Paraneoptera</taxon>
        <taxon>Thysanoptera</taxon>
        <taxon>Terebrantia</taxon>
        <taxon>Thripoidea</taxon>
        <taxon>Thripidae</taxon>
        <taxon>Megalurothrips</taxon>
    </lineage>
</organism>
<dbReference type="AlphaFoldDB" id="A0AAV7XLE4"/>
<name>A0AAV7XLE4_9NEOP</name>
<keyword evidence="2" id="KW-0677">Repeat</keyword>
<dbReference type="Pfam" id="PF13855">
    <property type="entry name" value="LRR_8"/>
    <property type="match status" value="1"/>
</dbReference>